<name>A0A0H5DNM4_9BACT</name>
<dbReference type="EMBL" id="CWGJ01000011">
    <property type="protein sequence ID" value="CRX37966.1"/>
    <property type="molecule type" value="Genomic_DNA"/>
</dbReference>
<keyword evidence="1" id="KW-0732">Signal</keyword>
<feature type="signal peptide" evidence="1">
    <location>
        <begin position="1"/>
        <end position="21"/>
    </location>
</feature>
<dbReference type="AlphaFoldDB" id="A0A0H5DNM4"/>
<keyword evidence="3" id="KW-1185">Reference proteome</keyword>
<reference evidence="3" key="1">
    <citation type="submission" date="2015-06" db="EMBL/GenBank/DDBJ databases">
        <authorList>
            <person name="Bertelli C."/>
        </authorList>
    </citation>
    <scope>NUCLEOTIDE SEQUENCE [LARGE SCALE GENOMIC DNA]</scope>
    <source>
        <strain evidence="3">CRIB-30</strain>
    </source>
</reference>
<accession>A0A0H5DNM4</accession>
<proteinExistence type="predicted"/>
<gene>
    <name evidence="2" type="ORF">ELAC_0611</name>
</gene>
<dbReference type="RefSeq" id="WP_098037828.1">
    <property type="nucleotide sequence ID" value="NZ_CWGJ01000011.1"/>
</dbReference>
<dbReference type="Proteomes" id="UP000220251">
    <property type="component" value="Unassembled WGS sequence"/>
</dbReference>
<evidence type="ECO:0000313" key="2">
    <source>
        <dbReference type="EMBL" id="CRX37966.1"/>
    </source>
</evidence>
<organism evidence="2 3">
    <name type="scientific">Estrella lausannensis</name>
    <dbReference type="NCBI Taxonomy" id="483423"/>
    <lineage>
        <taxon>Bacteria</taxon>
        <taxon>Pseudomonadati</taxon>
        <taxon>Chlamydiota</taxon>
        <taxon>Chlamydiia</taxon>
        <taxon>Parachlamydiales</taxon>
        <taxon>Candidatus Criblamydiaceae</taxon>
        <taxon>Estrella</taxon>
    </lineage>
</organism>
<dbReference type="OrthoDB" id="6636193at2"/>
<evidence type="ECO:0008006" key="4">
    <source>
        <dbReference type="Google" id="ProtNLM"/>
    </source>
</evidence>
<evidence type="ECO:0000313" key="3">
    <source>
        <dbReference type="Proteomes" id="UP000220251"/>
    </source>
</evidence>
<protein>
    <recommendedName>
        <fullName evidence="4">DUF4136 domain-containing protein</fullName>
    </recommendedName>
</protein>
<evidence type="ECO:0000256" key="1">
    <source>
        <dbReference type="SAM" id="SignalP"/>
    </source>
</evidence>
<feature type="chain" id="PRO_5005217751" description="DUF4136 domain-containing protein" evidence="1">
    <location>
        <begin position="22"/>
        <end position="233"/>
    </location>
</feature>
<sequence>MWLSNLFMVFMSILICGCSTPFNVTVDSISSPIAIEKNKFIIIPGNKDVDENNLQYAEFSAYTEKVLESIGFEKVSNPEDADVGIFLSYGVSDPKFYEYTYSTPIWGQTGVAQSNTYGSVTRYGNCATYSQNTTYTPQYGVIGSQTNVGVGVVYFRNLTLEGVDLEKFRENGKVYDLWKTAAISNGESGDLRYVFPYMLVASKNFIRTNSLQKVNIQIAKDNHEVEELKKSIQ</sequence>